<evidence type="ECO:0000313" key="6">
    <source>
        <dbReference type="Proteomes" id="UP000320231"/>
    </source>
</evidence>
<organism evidence="5 6">
    <name type="scientific">Vreelandella sulfidaeris</name>
    <dbReference type="NCBI Taxonomy" id="115553"/>
    <lineage>
        <taxon>Bacteria</taxon>
        <taxon>Pseudomonadati</taxon>
        <taxon>Pseudomonadota</taxon>
        <taxon>Gammaproteobacteria</taxon>
        <taxon>Oceanospirillales</taxon>
        <taxon>Halomonadaceae</taxon>
        <taxon>Vreelandella</taxon>
    </lineage>
</organism>
<dbReference type="Pfam" id="PF00563">
    <property type="entry name" value="EAL"/>
    <property type="match status" value="1"/>
</dbReference>
<dbReference type="Pfam" id="PF00990">
    <property type="entry name" value="GGDEF"/>
    <property type="match status" value="1"/>
</dbReference>
<dbReference type="InterPro" id="IPR050706">
    <property type="entry name" value="Cyclic-di-GMP_PDE-like"/>
</dbReference>
<dbReference type="SUPFAM" id="SSF55073">
    <property type="entry name" value="Nucleotide cyclase"/>
    <property type="match status" value="1"/>
</dbReference>
<dbReference type="KEGG" id="hsr:HSBAA_64750"/>
<dbReference type="Proteomes" id="UP000320231">
    <property type="component" value="Chromosome"/>
</dbReference>
<feature type="domain" description="GGDEF" evidence="4">
    <location>
        <begin position="1"/>
        <end position="89"/>
    </location>
</feature>
<dbReference type="PROSITE" id="PS50887">
    <property type="entry name" value="GGDEF"/>
    <property type="match status" value="1"/>
</dbReference>
<feature type="domain" description="EAL" evidence="3">
    <location>
        <begin position="98"/>
        <end position="352"/>
    </location>
</feature>
<dbReference type="CDD" id="cd01948">
    <property type="entry name" value="EAL"/>
    <property type="match status" value="1"/>
</dbReference>
<dbReference type="SMART" id="SM00052">
    <property type="entry name" value="EAL"/>
    <property type="match status" value="1"/>
</dbReference>
<dbReference type="CDD" id="cd01949">
    <property type="entry name" value="GGDEF"/>
    <property type="match status" value="1"/>
</dbReference>
<dbReference type="NCBIfam" id="TIGR00254">
    <property type="entry name" value="GGDEF"/>
    <property type="match status" value="1"/>
</dbReference>
<dbReference type="EC" id="3.1.4.52" evidence="1"/>
<dbReference type="SUPFAM" id="SSF141868">
    <property type="entry name" value="EAL domain-like"/>
    <property type="match status" value="1"/>
</dbReference>
<dbReference type="InterPro" id="IPR029787">
    <property type="entry name" value="Nucleotide_cyclase"/>
</dbReference>
<sequence length="391" mass="43909">MLRFGSDEFVVLLPDLAHEKDAVQVVERVLQRLSPPYWYRGSGLRITASIGIASNDGSMKDPQQLIQQADLAMYKAKRRGRNTYHWYTEDLNRKVSERVNLRSALQQAIEQHQFELHYQPQIHAPSGRVVGVEALIRWEHPERGNIPPSNFISLAEDTGQIIPISDWVLATACQDARQLNAMGIGPITMAVNISPMQFQRPGFVASIEEVLSDSGLAPALLEFEITEGVLMDSAEQAIQALQDLRGLGVHIALDDFGTGFSSLSYLKRLPINKIKIDRSFVRDVITDHHDAAIIDGVVAMAGKMGLEVLIEGIETSEQFAYLKQRHCDYFQGYYFARPMPLDALCAFLASPRCLLLADRRLWYTFRHDSIVLSAGYTFDEPSYESVLGRSL</sequence>
<keyword evidence="2" id="KW-0973">c-di-GMP</keyword>
<dbReference type="InterPro" id="IPR001633">
    <property type="entry name" value="EAL_dom"/>
</dbReference>
<evidence type="ECO:0000259" key="4">
    <source>
        <dbReference type="PROSITE" id="PS50887"/>
    </source>
</evidence>
<dbReference type="PROSITE" id="PS50883">
    <property type="entry name" value="EAL"/>
    <property type="match status" value="1"/>
</dbReference>
<evidence type="ECO:0000259" key="3">
    <source>
        <dbReference type="PROSITE" id="PS50883"/>
    </source>
</evidence>
<dbReference type="Gene3D" id="3.30.70.270">
    <property type="match status" value="1"/>
</dbReference>
<evidence type="ECO:0000313" key="5">
    <source>
        <dbReference type="EMBL" id="BBI65169.1"/>
    </source>
</evidence>
<dbReference type="InterPro" id="IPR035919">
    <property type="entry name" value="EAL_sf"/>
</dbReference>
<name>A0A455ULM7_9GAMM</name>
<dbReference type="Gene3D" id="3.20.20.450">
    <property type="entry name" value="EAL domain"/>
    <property type="match status" value="1"/>
</dbReference>
<evidence type="ECO:0000256" key="2">
    <source>
        <dbReference type="ARBA" id="ARBA00022636"/>
    </source>
</evidence>
<gene>
    <name evidence="5" type="ORF">HSBAA_64750</name>
</gene>
<accession>A0A455ULM7</accession>
<evidence type="ECO:0000256" key="1">
    <source>
        <dbReference type="ARBA" id="ARBA00012282"/>
    </source>
</evidence>
<dbReference type="InterPro" id="IPR000160">
    <property type="entry name" value="GGDEF_dom"/>
</dbReference>
<dbReference type="AlphaFoldDB" id="A0A455ULM7"/>
<reference evidence="5 6" key="1">
    <citation type="journal article" date="2019" name="Microbiol. Resour. Announc.">
        <title>Complete Genome Sequence of Halomonas sulfidaeris Strain Esulfide1 Isolated from a Metal Sulfide Rock at a Depth of 2,200 Meters, Obtained Using Nanopore Sequencing.</title>
        <authorList>
            <person name="Saito M."/>
            <person name="Nishigata A."/>
            <person name="Galipon J."/>
            <person name="Arakawa K."/>
        </authorList>
    </citation>
    <scope>NUCLEOTIDE SEQUENCE [LARGE SCALE GENOMIC DNA]</scope>
    <source>
        <strain evidence="5 6">ATCC BAA-803</strain>
    </source>
</reference>
<proteinExistence type="predicted"/>
<dbReference type="GO" id="GO:0071111">
    <property type="term" value="F:cyclic-guanylate-specific phosphodiesterase activity"/>
    <property type="evidence" value="ECO:0007669"/>
    <property type="project" value="UniProtKB-EC"/>
</dbReference>
<dbReference type="FunFam" id="3.20.20.450:FF:000001">
    <property type="entry name" value="Cyclic di-GMP phosphodiesterase yahA"/>
    <property type="match status" value="1"/>
</dbReference>
<protein>
    <recommendedName>
        <fullName evidence="1">cyclic-guanylate-specific phosphodiesterase</fullName>
        <ecNumber evidence="1">3.1.4.52</ecNumber>
    </recommendedName>
</protein>
<dbReference type="PANTHER" id="PTHR33121:SF70">
    <property type="entry name" value="SIGNALING PROTEIN YKOW"/>
    <property type="match status" value="1"/>
</dbReference>
<dbReference type="PANTHER" id="PTHR33121">
    <property type="entry name" value="CYCLIC DI-GMP PHOSPHODIESTERASE PDEF"/>
    <property type="match status" value="1"/>
</dbReference>
<dbReference type="InterPro" id="IPR043128">
    <property type="entry name" value="Rev_trsase/Diguanyl_cyclase"/>
</dbReference>
<dbReference type="EMBL" id="AP019514">
    <property type="protein sequence ID" value="BBI65169.1"/>
    <property type="molecule type" value="Genomic_DNA"/>
</dbReference>